<keyword evidence="7 9" id="KW-0234">DNA repair</keyword>
<dbReference type="NCBIfam" id="NF008121">
    <property type="entry name" value="PRK10869.1"/>
    <property type="match status" value="1"/>
</dbReference>
<keyword evidence="6" id="KW-0067">ATP-binding</keyword>
<evidence type="ECO:0000256" key="3">
    <source>
        <dbReference type="ARBA" id="ARBA00021315"/>
    </source>
</evidence>
<evidence type="ECO:0000256" key="6">
    <source>
        <dbReference type="ARBA" id="ARBA00022840"/>
    </source>
</evidence>
<sequence>MLRLIHIRDFAIVDELELELDDGLNALTGETGAGKSILVDVVGLLLGDRADASMVREGAEQAELGAECELPDNSPAHAWLAEAGLAGEDGDPLLLRRVLTRQGKSRAWINGRPATVTQLRELGQWLVDIHGQHAHQQLLGRDTQRAWLDGFVEAPLRHAVTTAFQQWREARSALEKARAELAEAGDRLDLLRFQTGELAELAPEPDEYPELSTEQSRLAHGTEVLQALQAADDTIGEDNGLDALLGQMLHRLQEAARHDNRLQPGIELLESARIQIDEAGDTLRRLAEDIDPDPQRLAELDTRLGEYLRLARKHRMEPEELPGLQRRLMDELERLESGDRTVEELETRAAQTRSALEDAAAELTRAREQAARRIETAVTETMQELGMAGGRFEIAVEPDDEPRAHGADRVEFRVAANPGQTPQPLARVASGGELSRIGLALQVLASQQQTVPTLIFDEVDSGISGAVAEVVGRKLRRLGERHQVLCVTHLAQVAAQAHHQLEVAKTTAEDHTCTGIRRLDHEDRVDALARLIGGSALTESSRAHARELLETPGD</sequence>
<dbReference type="PANTHER" id="PTHR11059">
    <property type="entry name" value="DNA REPAIR PROTEIN RECN"/>
    <property type="match status" value="1"/>
</dbReference>
<evidence type="ECO:0000256" key="5">
    <source>
        <dbReference type="ARBA" id="ARBA00022763"/>
    </source>
</evidence>
<dbReference type="Pfam" id="PF02463">
    <property type="entry name" value="SMC_N"/>
    <property type="match status" value="1"/>
</dbReference>
<comment type="similarity">
    <text evidence="2 9">Belongs to the RecN family.</text>
</comment>
<comment type="caution">
    <text evidence="12">The sequence shown here is derived from an EMBL/GenBank/DDBJ whole genome shotgun (WGS) entry which is preliminary data.</text>
</comment>
<dbReference type="InterPro" id="IPR004604">
    <property type="entry name" value="DNA_recomb/repair_RecN"/>
</dbReference>
<feature type="domain" description="RecF/RecN/SMC N-terminal" evidence="11">
    <location>
        <begin position="2"/>
        <end position="507"/>
    </location>
</feature>
<dbReference type="GO" id="GO:0005524">
    <property type="term" value="F:ATP binding"/>
    <property type="evidence" value="ECO:0007669"/>
    <property type="project" value="UniProtKB-KW"/>
</dbReference>
<dbReference type="CDD" id="cd03241">
    <property type="entry name" value="ABC_RecN"/>
    <property type="match status" value="2"/>
</dbReference>
<evidence type="ECO:0000256" key="1">
    <source>
        <dbReference type="ARBA" id="ARBA00003618"/>
    </source>
</evidence>
<dbReference type="SUPFAM" id="SSF52540">
    <property type="entry name" value="P-loop containing nucleoside triphosphate hydrolases"/>
    <property type="match status" value="1"/>
</dbReference>
<reference evidence="12 13" key="1">
    <citation type="submission" date="2017-02" db="EMBL/GenBank/DDBJ databases">
        <title>Genomic diversity within the haloalkaliphilic genus Thioalkalivibrio.</title>
        <authorList>
            <person name="Ahn A.-C."/>
            <person name="Meier-Kolthoff J."/>
            <person name="Overmars L."/>
            <person name="Richter M."/>
            <person name="Woyke T."/>
            <person name="Sorokin D.Y."/>
            <person name="Muyzer G."/>
        </authorList>
    </citation>
    <scope>NUCLEOTIDE SEQUENCE [LARGE SCALE GENOMIC DNA]</scope>
    <source>
        <strain evidence="12 13">HL17</strain>
    </source>
</reference>
<dbReference type="FunFam" id="3.40.50.300:FF:000356">
    <property type="entry name" value="DNA repair protein RecN"/>
    <property type="match status" value="1"/>
</dbReference>
<dbReference type="STRING" id="252474.B1A74_02380"/>
<name>A0A1V3A0T9_9GAMM</name>
<dbReference type="Gene3D" id="3.40.50.300">
    <property type="entry name" value="P-loop containing nucleotide triphosphate hydrolases"/>
    <property type="match status" value="2"/>
</dbReference>
<evidence type="ECO:0000256" key="7">
    <source>
        <dbReference type="ARBA" id="ARBA00023204"/>
    </source>
</evidence>
<dbReference type="Proteomes" id="UP000189177">
    <property type="component" value="Unassembled WGS sequence"/>
</dbReference>
<dbReference type="EMBL" id="MUZR01000007">
    <property type="protein sequence ID" value="OOC10998.1"/>
    <property type="molecule type" value="Genomic_DNA"/>
</dbReference>
<dbReference type="PIRSF" id="PIRSF003128">
    <property type="entry name" value="RecN"/>
    <property type="match status" value="1"/>
</dbReference>
<feature type="coiled-coil region" evidence="10">
    <location>
        <begin position="164"/>
        <end position="194"/>
    </location>
</feature>
<dbReference type="OrthoDB" id="9806954at2"/>
<evidence type="ECO:0000313" key="12">
    <source>
        <dbReference type="EMBL" id="OOC10998.1"/>
    </source>
</evidence>
<feature type="coiled-coil region" evidence="10">
    <location>
        <begin position="342"/>
        <end position="380"/>
    </location>
</feature>
<dbReference type="RefSeq" id="WP_018946384.1">
    <property type="nucleotide sequence ID" value="NZ_MUZR01000007.1"/>
</dbReference>
<evidence type="ECO:0000256" key="4">
    <source>
        <dbReference type="ARBA" id="ARBA00022741"/>
    </source>
</evidence>
<keyword evidence="5 9" id="KW-0227">DNA damage</keyword>
<evidence type="ECO:0000256" key="2">
    <source>
        <dbReference type="ARBA" id="ARBA00009441"/>
    </source>
</evidence>
<protein>
    <recommendedName>
        <fullName evidence="3 9">DNA repair protein RecN</fullName>
    </recommendedName>
    <alternativeName>
        <fullName evidence="8 9">Recombination protein N</fullName>
    </alternativeName>
</protein>
<comment type="function">
    <text evidence="1 9">May be involved in recombinational repair of damaged DNA.</text>
</comment>
<evidence type="ECO:0000313" key="13">
    <source>
        <dbReference type="Proteomes" id="UP000189177"/>
    </source>
</evidence>
<dbReference type="GO" id="GO:0009432">
    <property type="term" value="P:SOS response"/>
    <property type="evidence" value="ECO:0007669"/>
    <property type="project" value="TreeGrafter"/>
</dbReference>
<dbReference type="InterPro" id="IPR003395">
    <property type="entry name" value="RecF/RecN/SMC_N"/>
</dbReference>
<evidence type="ECO:0000256" key="10">
    <source>
        <dbReference type="SAM" id="Coils"/>
    </source>
</evidence>
<evidence type="ECO:0000256" key="8">
    <source>
        <dbReference type="ARBA" id="ARBA00033408"/>
    </source>
</evidence>
<dbReference type="FunFam" id="3.40.50.300:FF:000319">
    <property type="entry name" value="DNA repair protein RecN"/>
    <property type="match status" value="1"/>
</dbReference>
<keyword evidence="10" id="KW-0175">Coiled coil</keyword>
<dbReference type="GO" id="GO:0006281">
    <property type="term" value="P:DNA repair"/>
    <property type="evidence" value="ECO:0007669"/>
    <property type="project" value="UniProtKB-KW"/>
</dbReference>
<accession>A0A1V3A0T9</accession>
<dbReference type="NCBIfam" id="TIGR00634">
    <property type="entry name" value="recN"/>
    <property type="match status" value="1"/>
</dbReference>
<gene>
    <name evidence="12" type="ORF">B1A74_02380</name>
</gene>
<evidence type="ECO:0000256" key="9">
    <source>
        <dbReference type="PIRNR" id="PIRNR003128"/>
    </source>
</evidence>
<dbReference type="GO" id="GO:0043590">
    <property type="term" value="C:bacterial nucleoid"/>
    <property type="evidence" value="ECO:0007669"/>
    <property type="project" value="TreeGrafter"/>
</dbReference>
<proteinExistence type="inferred from homology"/>
<dbReference type="GO" id="GO:0006310">
    <property type="term" value="P:DNA recombination"/>
    <property type="evidence" value="ECO:0007669"/>
    <property type="project" value="InterPro"/>
</dbReference>
<keyword evidence="4" id="KW-0547">Nucleotide-binding</keyword>
<keyword evidence="13" id="KW-1185">Reference proteome</keyword>
<dbReference type="PANTHER" id="PTHR11059:SF0">
    <property type="entry name" value="DNA REPAIR PROTEIN RECN"/>
    <property type="match status" value="1"/>
</dbReference>
<dbReference type="AlphaFoldDB" id="A0A1V3A0T9"/>
<evidence type="ECO:0000259" key="11">
    <source>
        <dbReference type="Pfam" id="PF02463"/>
    </source>
</evidence>
<dbReference type="InterPro" id="IPR027417">
    <property type="entry name" value="P-loop_NTPase"/>
</dbReference>
<organism evidence="12 13">
    <name type="scientific">Thioalkalivibrio halophilus</name>
    <dbReference type="NCBI Taxonomy" id="252474"/>
    <lineage>
        <taxon>Bacteria</taxon>
        <taxon>Pseudomonadati</taxon>
        <taxon>Pseudomonadota</taxon>
        <taxon>Gammaproteobacteria</taxon>
        <taxon>Chromatiales</taxon>
        <taxon>Ectothiorhodospiraceae</taxon>
        <taxon>Thioalkalivibrio</taxon>
    </lineage>
</organism>